<gene>
    <name evidence="4" type="ORF">GCM10007175_07390</name>
</gene>
<feature type="compositionally biased region" description="Basic and acidic residues" evidence="1">
    <location>
        <begin position="207"/>
        <end position="218"/>
    </location>
</feature>
<evidence type="ECO:0000259" key="3">
    <source>
        <dbReference type="Pfam" id="PF13559"/>
    </source>
</evidence>
<keyword evidence="2" id="KW-1133">Transmembrane helix</keyword>
<evidence type="ECO:0000313" key="4">
    <source>
        <dbReference type="EMBL" id="GGI73046.1"/>
    </source>
</evidence>
<organism evidence="4 5">
    <name type="scientific">Pseudarthrobacter scleromae</name>
    <dbReference type="NCBI Taxonomy" id="158897"/>
    <lineage>
        <taxon>Bacteria</taxon>
        <taxon>Bacillati</taxon>
        <taxon>Actinomycetota</taxon>
        <taxon>Actinomycetes</taxon>
        <taxon>Micrococcales</taxon>
        <taxon>Micrococcaceae</taxon>
        <taxon>Pseudarthrobacter</taxon>
    </lineage>
</organism>
<reference evidence="5" key="1">
    <citation type="journal article" date="2019" name="Int. J. Syst. Evol. Microbiol.">
        <title>The Global Catalogue of Microorganisms (GCM) 10K type strain sequencing project: providing services to taxonomists for standard genome sequencing and annotation.</title>
        <authorList>
            <consortium name="The Broad Institute Genomics Platform"/>
            <consortium name="The Broad Institute Genome Sequencing Center for Infectious Disease"/>
            <person name="Wu L."/>
            <person name="Ma J."/>
        </authorList>
    </citation>
    <scope>NUCLEOTIDE SEQUENCE [LARGE SCALE GENOMIC DNA]</scope>
    <source>
        <strain evidence="5">CGMCC 1.3601</strain>
    </source>
</reference>
<accession>A0ABQ2CAN3</accession>
<evidence type="ECO:0000256" key="1">
    <source>
        <dbReference type="SAM" id="MobiDB-lite"/>
    </source>
</evidence>
<dbReference type="Pfam" id="PF13559">
    <property type="entry name" value="DUF4129"/>
    <property type="match status" value="1"/>
</dbReference>
<evidence type="ECO:0000256" key="2">
    <source>
        <dbReference type="SAM" id="Phobius"/>
    </source>
</evidence>
<proteinExistence type="predicted"/>
<feature type="domain" description="Protein-glutamine gamma-glutamyltransferase-like C-terminal" evidence="3">
    <location>
        <begin position="125"/>
        <end position="194"/>
    </location>
</feature>
<dbReference type="InterPro" id="IPR025403">
    <property type="entry name" value="TgpA-like_C"/>
</dbReference>
<feature type="transmembrane region" description="Helical" evidence="2">
    <location>
        <begin position="59"/>
        <end position="79"/>
    </location>
</feature>
<keyword evidence="2" id="KW-0472">Membrane</keyword>
<protein>
    <recommendedName>
        <fullName evidence="3">Protein-glutamine gamma-glutamyltransferase-like C-terminal domain-containing protein</fullName>
    </recommendedName>
</protein>
<evidence type="ECO:0000313" key="5">
    <source>
        <dbReference type="Proteomes" id="UP000658754"/>
    </source>
</evidence>
<dbReference type="EMBL" id="BMKV01000001">
    <property type="protein sequence ID" value="GGI73046.1"/>
    <property type="molecule type" value="Genomic_DNA"/>
</dbReference>
<keyword evidence="2" id="KW-0812">Transmembrane</keyword>
<feature type="region of interest" description="Disordered" evidence="1">
    <location>
        <begin position="201"/>
        <end position="225"/>
    </location>
</feature>
<dbReference type="Proteomes" id="UP000658754">
    <property type="component" value="Unassembled WGS sequence"/>
</dbReference>
<dbReference type="RefSeq" id="WP_188727735.1">
    <property type="nucleotide sequence ID" value="NZ_BMKV01000001.1"/>
</dbReference>
<sequence>MAAEPPVLPGAEEARRWAAEELSQPEYRDAAPGWVETLWENFLDWLSTLDGSADAGSTVPSPVIGLVLAVIIAAAVIIAKPRLNPKARQVKEVFEPEGELAAGEYRQRAETSAAAGRWGDAVVDRFRALVRSAEDRTILDPQPGRTADEVARDLALPFSTEGQRLDRAAGMFDAIRYGNRTADAGDYRAMATLDDALEALKPARRPGNRDEGHPDYEAPRPAVLP</sequence>
<comment type="caution">
    <text evidence="4">The sequence shown here is derived from an EMBL/GenBank/DDBJ whole genome shotgun (WGS) entry which is preliminary data.</text>
</comment>
<keyword evidence="5" id="KW-1185">Reference proteome</keyword>
<name>A0ABQ2CAN3_9MICC</name>